<protein>
    <recommendedName>
        <fullName evidence="2">EGF-like calcium-binding domain-containing protein</fullName>
    </recommendedName>
</protein>
<evidence type="ECO:0000313" key="4">
    <source>
        <dbReference type="Proteomes" id="UP000694392"/>
    </source>
</evidence>
<dbReference type="Pfam" id="PF14670">
    <property type="entry name" value="FXa_inhibition"/>
    <property type="match status" value="1"/>
</dbReference>
<reference evidence="3" key="1">
    <citation type="submission" date="2025-08" db="UniProtKB">
        <authorList>
            <consortium name="Ensembl"/>
        </authorList>
    </citation>
    <scope>IDENTIFICATION</scope>
</reference>
<evidence type="ECO:0000259" key="2">
    <source>
        <dbReference type="SMART" id="SM00179"/>
    </source>
</evidence>
<evidence type="ECO:0000256" key="1">
    <source>
        <dbReference type="ARBA" id="ARBA00023157"/>
    </source>
</evidence>
<dbReference type="SMART" id="SM00179">
    <property type="entry name" value="EGF_CA"/>
    <property type="match status" value="1"/>
</dbReference>
<feature type="domain" description="EGF-like calcium-binding" evidence="2">
    <location>
        <begin position="5"/>
        <end position="44"/>
    </location>
</feature>
<keyword evidence="4" id="KW-1185">Reference proteome</keyword>
<sequence length="68" mass="7347">MDPYVNECEVGNGGCESQCCNTIGSFYCKCPDGSRLKDDGKACEGRDSTAPICLWPNQPPDGYPPCPR</sequence>
<dbReference type="OMA" id="ACEGRDS"/>
<keyword evidence="1" id="KW-1015">Disulfide bond</keyword>
<dbReference type="Gene3D" id="2.10.25.10">
    <property type="entry name" value="Laminin"/>
    <property type="match status" value="1"/>
</dbReference>
<dbReference type="Proteomes" id="UP000694392">
    <property type="component" value="Unplaced"/>
</dbReference>
<evidence type="ECO:0000313" key="3">
    <source>
        <dbReference type="Ensembl" id="ENSSPUP00000016030.1"/>
    </source>
</evidence>
<dbReference type="InterPro" id="IPR001881">
    <property type="entry name" value="EGF-like_Ca-bd_dom"/>
</dbReference>
<dbReference type="AlphaFoldDB" id="A0A8D0GZ60"/>
<dbReference type="GO" id="GO:0005509">
    <property type="term" value="F:calcium ion binding"/>
    <property type="evidence" value="ECO:0007669"/>
    <property type="project" value="InterPro"/>
</dbReference>
<name>A0A8D0GZ60_SPHPU</name>
<accession>A0A8D0GZ60</accession>
<proteinExistence type="predicted"/>
<reference evidence="3" key="2">
    <citation type="submission" date="2025-09" db="UniProtKB">
        <authorList>
            <consortium name="Ensembl"/>
        </authorList>
    </citation>
    <scope>IDENTIFICATION</scope>
</reference>
<dbReference type="GeneTree" id="ENSGT00940000177208"/>
<dbReference type="SUPFAM" id="SSF57196">
    <property type="entry name" value="EGF/Laminin"/>
    <property type="match status" value="1"/>
</dbReference>
<organism evidence="3 4">
    <name type="scientific">Sphenodon punctatus</name>
    <name type="common">Tuatara</name>
    <name type="synonym">Hatteria punctata</name>
    <dbReference type="NCBI Taxonomy" id="8508"/>
    <lineage>
        <taxon>Eukaryota</taxon>
        <taxon>Metazoa</taxon>
        <taxon>Chordata</taxon>
        <taxon>Craniata</taxon>
        <taxon>Vertebrata</taxon>
        <taxon>Euteleostomi</taxon>
        <taxon>Lepidosauria</taxon>
        <taxon>Sphenodontia</taxon>
        <taxon>Sphenodontidae</taxon>
        <taxon>Sphenodon</taxon>
    </lineage>
</organism>
<dbReference type="Ensembl" id="ENSSPUT00000017091.1">
    <property type="protein sequence ID" value="ENSSPUP00000016030.1"/>
    <property type="gene ID" value="ENSSPUG00000012395.1"/>
</dbReference>